<dbReference type="Proteomes" id="UP000242715">
    <property type="component" value="Unassembled WGS sequence"/>
</dbReference>
<name>A0A2Z6P9Q9_TRISU</name>
<dbReference type="EMBL" id="DF973830">
    <property type="protein sequence ID" value="GAU40849.1"/>
    <property type="molecule type" value="Genomic_DNA"/>
</dbReference>
<dbReference type="AlphaFoldDB" id="A0A2Z6P9Q9"/>
<protein>
    <submittedName>
        <fullName evidence="2">Uncharacterized protein</fullName>
    </submittedName>
</protein>
<keyword evidence="1" id="KW-0472">Membrane</keyword>
<accession>A0A2Z6P9Q9</accession>
<organism evidence="2 3">
    <name type="scientific">Trifolium subterraneum</name>
    <name type="common">Subterranean clover</name>
    <dbReference type="NCBI Taxonomy" id="3900"/>
    <lineage>
        <taxon>Eukaryota</taxon>
        <taxon>Viridiplantae</taxon>
        <taxon>Streptophyta</taxon>
        <taxon>Embryophyta</taxon>
        <taxon>Tracheophyta</taxon>
        <taxon>Spermatophyta</taxon>
        <taxon>Magnoliopsida</taxon>
        <taxon>eudicotyledons</taxon>
        <taxon>Gunneridae</taxon>
        <taxon>Pentapetalae</taxon>
        <taxon>rosids</taxon>
        <taxon>fabids</taxon>
        <taxon>Fabales</taxon>
        <taxon>Fabaceae</taxon>
        <taxon>Papilionoideae</taxon>
        <taxon>50 kb inversion clade</taxon>
        <taxon>NPAAA clade</taxon>
        <taxon>Hologalegina</taxon>
        <taxon>IRL clade</taxon>
        <taxon>Trifolieae</taxon>
        <taxon>Trifolium</taxon>
    </lineage>
</organism>
<proteinExistence type="predicted"/>
<keyword evidence="1" id="KW-0812">Transmembrane</keyword>
<keyword evidence="1" id="KW-1133">Transmembrane helix</keyword>
<evidence type="ECO:0000313" key="2">
    <source>
        <dbReference type="EMBL" id="GAU40849.1"/>
    </source>
</evidence>
<evidence type="ECO:0000256" key="1">
    <source>
        <dbReference type="SAM" id="Phobius"/>
    </source>
</evidence>
<evidence type="ECO:0000313" key="3">
    <source>
        <dbReference type="Proteomes" id="UP000242715"/>
    </source>
</evidence>
<reference evidence="3" key="1">
    <citation type="journal article" date="2017" name="Front. Plant Sci.">
        <title>Climate Clever Clovers: New Paradigm to Reduce the Environmental Footprint of Ruminants by Breeding Low Methanogenic Forages Utilizing Haplotype Variation.</title>
        <authorList>
            <person name="Kaur P."/>
            <person name="Appels R."/>
            <person name="Bayer P.E."/>
            <person name="Keeble-Gagnere G."/>
            <person name="Wang J."/>
            <person name="Hirakawa H."/>
            <person name="Shirasawa K."/>
            <person name="Vercoe P."/>
            <person name="Stefanova K."/>
            <person name="Durmic Z."/>
            <person name="Nichols P."/>
            <person name="Revell C."/>
            <person name="Isobe S.N."/>
            <person name="Edwards D."/>
            <person name="Erskine W."/>
        </authorList>
    </citation>
    <scope>NUCLEOTIDE SEQUENCE [LARGE SCALE GENOMIC DNA]</scope>
    <source>
        <strain evidence="3">cv. Daliak</strain>
    </source>
</reference>
<feature type="transmembrane region" description="Helical" evidence="1">
    <location>
        <begin position="40"/>
        <end position="60"/>
    </location>
</feature>
<sequence length="61" mass="7073">MEVIPPYNFRQLQVSAKSFWPQEDLRKQQLVCIKQHTKPYMIVIGRALVFSSAVPVMILAK</sequence>
<keyword evidence="3" id="KW-1185">Reference proteome</keyword>
<gene>
    <name evidence="2" type="ORF">TSUD_111810</name>
</gene>